<comment type="subcellular location">
    <subcellularLocation>
        <location evidence="2">Secreted</location>
    </subcellularLocation>
</comment>
<evidence type="ECO:0000313" key="19">
    <source>
        <dbReference type="EMBL" id="TCD71245.1"/>
    </source>
</evidence>
<evidence type="ECO:0000256" key="5">
    <source>
        <dbReference type="ARBA" id="ARBA00022729"/>
    </source>
</evidence>
<dbReference type="Gene3D" id="2.70.50.70">
    <property type="match status" value="1"/>
</dbReference>
<feature type="compositionally biased region" description="Basic residues" evidence="16">
    <location>
        <begin position="318"/>
        <end position="341"/>
    </location>
</feature>
<dbReference type="InterPro" id="IPR005103">
    <property type="entry name" value="AA9_LPMO"/>
</dbReference>
<evidence type="ECO:0000256" key="1">
    <source>
        <dbReference type="ARBA" id="ARBA00001973"/>
    </source>
</evidence>
<dbReference type="PANTHER" id="PTHR33353">
    <property type="entry name" value="PUTATIVE (AFU_ORTHOLOGUE AFUA_1G12560)-RELATED"/>
    <property type="match status" value="1"/>
</dbReference>
<keyword evidence="3" id="KW-0964">Secreted</keyword>
<comment type="similarity">
    <text evidence="13">Belongs to the polysaccharide monooxygenase AA9 family.</text>
</comment>
<dbReference type="Proteomes" id="UP000292702">
    <property type="component" value="Unassembled WGS sequence"/>
</dbReference>
<evidence type="ECO:0000256" key="11">
    <source>
        <dbReference type="ARBA" id="ARBA00023277"/>
    </source>
</evidence>
<gene>
    <name evidence="19" type="primary">CEL1_3</name>
    <name evidence="19" type="ORF">EIP91_011723</name>
</gene>
<feature type="compositionally biased region" description="Low complexity" evidence="16">
    <location>
        <begin position="269"/>
        <end position="314"/>
    </location>
</feature>
<evidence type="ECO:0000256" key="10">
    <source>
        <dbReference type="ARBA" id="ARBA00023157"/>
    </source>
</evidence>
<feature type="domain" description="Auxiliary Activity family 9 catalytic" evidence="18">
    <location>
        <begin position="22"/>
        <end position="217"/>
    </location>
</feature>
<dbReference type="GO" id="GO:0046872">
    <property type="term" value="F:metal ion binding"/>
    <property type="evidence" value="ECO:0007669"/>
    <property type="project" value="UniProtKB-KW"/>
</dbReference>
<dbReference type="GO" id="GO:0004497">
    <property type="term" value="F:monooxygenase activity"/>
    <property type="evidence" value="ECO:0007669"/>
    <property type="project" value="UniProtKB-KW"/>
</dbReference>
<feature type="compositionally biased region" description="Pro residues" evidence="16">
    <location>
        <begin position="256"/>
        <end position="268"/>
    </location>
</feature>
<dbReference type="Pfam" id="PF03443">
    <property type="entry name" value="AA9"/>
    <property type="match status" value="1"/>
</dbReference>
<dbReference type="EC" id="1.14.99.56" evidence="15"/>
<dbReference type="CDD" id="cd21175">
    <property type="entry name" value="LPMO_AA9"/>
    <property type="match status" value="1"/>
</dbReference>
<evidence type="ECO:0000256" key="9">
    <source>
        <dbReference type="ARBA" id="ARBA00023033"/>
    </source>
</evidence>
<sequence>MIAAFLPLLTLALSIAPGVVAHGYIEDVTINGKLYEGWHPFTDPYASPKPNTVVRHVPNDGPVLDIHSTDLACTVDGLQGTSAVAEAAAGSKITFHWNQWLADHLGPVSVYMASCNGDCTKFNAASGKWFKIDAAGYDAGKKQWASTQLINNGDKWTSTIPASLAPGQYLIRHEVIALHDAGAPQFYPSCTQLKVTGSGNAQPSGSQVVSIPGIYDSVKFPDIWSDGFKSFTIPGPALFAGGSSSGNGGNDDNNQAPPPPASSSPPKPAGNAGSTPPSTTSSSSTSSISAPAPSSTPAKGSSSPVTTAPSASSTGRCRQNKRRSEKRMAKRHVGFAKRHHH</sequence>
<evidence type="ECO:0000256" key="16">
    <source>
        <dbReference type="SAM" id="MobiDB-lite"/>
    </source>
</evidence>
<name>A0A4R0RWJ8_9APHY</name>
<dbReference type="STRING" id="92696.A0A4R0RWJ8"/>
<feature type="region of interest" description="Disordered" evidence="16">
    <location>
        <begin position="242"/>
        <end position="341"/>
    </location>
</feature>
<reference evidence="19 20" key="1">
    <citation type="submission" date="2018-11" db="EMBL/GenBank/DDBJ databases">
        <title>Genome assembly of Steccherinum ochraceum LE-BIN_3174, the white-rot fungus of the Steccherinaceae family (The Residual Polyporoid clade, Polyporales, Basidiomycota).</title>
        <authorList>
            <person name="Fedorova T.V."/>
            <person name="Glazunova O.A."/>
            <person name="Landesman E.O."/>
            <person name="Moiseenko K.V."/>
            <person name="Psurtseva N.V."/>
            <person name="Savinova O.S."/>
            <person name="Shakhova N.V."/>
            <person name="Tyazhelova T.V."/>
            <person name="Vasina D.V."/>
        </authorList>
    </citation>
    <scope>NUCLEOTIDE SEQUENCE [LARGE SCALE GENOMIC DNA]</scope>
    <source>
        <strain evidence="19 20">LE-BIN_3174</strain>
    </source>
</reference>
<evidence type="ECO:0000256" key="3">
    <source>
        <dbReference type="ARBA" id="ARBA00022525"/>
    </source>
</evidence>
<dbReference type="GO" id="GO:0030245">
    <property type="term" value="P:cellulose catabolic process"/>
    <property type="evidence" value="ECO:0007669"/>
    <property type="project" value="UniProtKB-KW"/>
</dbReference>
<keyword evidence="5 17" id="KW-0732">Signal</keyword>
<dbReference type="PANTHER" id="PTHR33353:SF10">
    <property type="entry name" value="ENDO-BETA-1,4-GLUCANASE D"/>
    <property type="match status" value="1"/>
</dbReference>
<keyword evidence="12" id="KW-0624">Polysaccharide degradation</keyword>
<organism evidence="19 20">
    <name type="scientific">Steccherinum ochraceum</name>
    <dbReference type="NCBI Taxonomy" id="92696"/>
    <lineage>
        <taxon>Eukaryota</taxon>
        <taxon>Fungi</taxon>
        <taxon>Dikarya</taxon>
        <taxon>Basidiomycota</taxon>
        <taxon>Agaricomycotina</taxon>
        <taxon>Agaricomycetes</taxon>
        <taxon>Polyporales</taxon>
        <taxon>Steccherinaceae</taxon>
        <taxon>Steccherinum</taxon>
    </lineage>
</organism>
<evidence type="ECO:0000256" key="8">
    <source>
        <dbReference type="ARBA" id="ARBA00023008"/>
    </source>
</evidence>
<keyword evidence="7" id="KW-0560">Oxidoreductase</keyword>
<keyword evidence="20" id="KW-1185">Reference proteome</keyword>
<dbReference type="OrthoDB" id="4849160at2759"/>
<accession>A0A4R0RWJ8</accession>
<comment type="catalytic activity">
    <reaction evidence="14">
        <text>[(1-&gt;4)-beta-D-glucosyl]n+m + reduced acceptor + O2 = 4-dehydro-beta-D-glucosyl-[(1-&gt;4)-beta-D-glucosyl]n-1 + [(1-&gt;4)-beta-D-glucosyl]m + acceptor + H2O.</text>
        <dbReference type="EC" id="1.14.99.56"/>
    </reaction>
</comment>
<dbReference type="AlphaFoldDB" id="A0A4R0RWJ8"/>
<keyword evidence="10" id="KW-1015">Disulfide bond</keyword>
<evidence type="ECO:0000259" key="18">
    <source>
        <dbReference type="Pfam" id="PF03443"/>
    </source>
</evidence>
<feature type="chain" id="PRO_5020917890" description="lytic cellulose monooxygenase (C4-dehydrogenating)" evidence="17">
    <location>
        <begin position="22"/>
        <end position="341"/>
    </location>
</feature>
<evidence type="ECO:0000256" key="17">
    <source>
        <dbReference type="SAM" id="SignalP"/>
    </source>
</evidence>
<dbReference type="EMBL" id="RWJN01000008">
    <property type="protein sequence ID" value="TCD71245.1"/>
    <property type="molecule type" value="Genomic_DNA"/>
</dbReference>
<keyword evidence="4" id="KW-0479">Metal-binding</keyword>
<evidence type="ECO:0000256" key="15">
    <source>
        <dbReference type="ARBA" id="ARBA00047174"/>
    </source>
</evidence>
<feature type="signal peptide" evidence="17">
    <location>
        <begin position="1"/>
        <end position="21"/>
    </location>
</feature>
<proteinExistence type="inferred from homology"/>
<keyword evidence="9" id="KW-0503">Monooxygenase</keyword>
<dbReference type="InterPro" id="IPR049892">
    <property type="entry name" value="AA9"/>
</dbReference>
<evidence type="ECO:0000256" key="2">
    <source>
        <dbReference type="ARBA" id="ARBA00004613"/>
    </source>
</evidence>
<protein>
    <recommendedName>
        <fullName evidence="15">lytic cellulose monooxygenase (C4-dehydrogenating)</fullName>
        <ecNumber evidence="15">1.14.99.56</ecNumber>
    </recommendedName>
</protein>
<evidence type="ECO:0000256" key="12">
    <source>
        <dbReference type="ARBA" id="ARBA00023326"/>
    </source>
</evidence>
<evidence type="ECO:0000256" key="7">
    <source>
        <dbReference type="ARBA" id="ARBA00023002"/>
    </source>
</evidence>
<keyword evidence="8" id="KW-0186">Copper</keyword>
<evidence type="ECO:0000313" key="20">
    <source>
        <dbReference type="Proteomes" id="UP000292702"/>
    </source>
</evidence>
<comment type="caution">
    <text evidence="19">The sequence shown here is derived from an EMBL/GenBank/DDBJ whole genome shotgun (WGS) entry which is preliminary data.</text>
</comment>
<evidence type="ECO:0000256" key="13">
    <source>
        <dbReference type="ARBA" id="ARBA00044502"/>
    </source>
</evidence>
<evidence type="ECO:0000256" key="14">
    <source>
        <dbReference type="ARBA" id="ARBA00045077"/>
    </source>
</evidence>
<keyword evidence="11" id="KW-0119">Carbohydrate metabolism</keyword>
<evidence type="ECO:0000256" key="4">
    <source>
        <dbReference type="ARBA" id="ARBA00022723"/>
    </source>
</evidence>
<keyword evidence="6" id="KW-0136">Cellulose degradation</keyword>
<evidence type="ECO:0000256" key="6">
    <source>
        <dbReference type="ARBA" id="ARBA00023001"/>
    </source>
</evidence>
<comment type="cofactor">
    <cofactor evidence="1">
        <name>Cu(2+)</name>
        <dbReference type="ChEBI" id="CHEBI:29036"/>
    </cofactor>
</comment>
<dbReference type="GO" id="GO:0005576">
    <property type="term" value="C:extracellular region"/>
    <property type="evidence" value="ECO:0007669"/>
    <property type="project" value="UniProtKB-SubCell"/>
</dbReference>